<dbReference type="EC" id="2.7.1.16" evidence="7 8"/>
<dbReference type="InterPro" id="IPR005929">
    <property type="entry name" value="Ribulokinase"/>
</dbReference>
<keyword evidence="1 7" id="KW-0808">Transferase</keyword>
<evidence type="ECO:0000256" key="4">
    <source>
        <dbReference type="ARBA" id="ARBA00022840"/>
    </source>
</evidence>
<dbReference type="Pfam" id="PF02782">
    <property type="entry name" value="FGGY_C"/>
    <property type="match status" value="1"/>
</dbReference>
<keyword evidence="2 7" id="KW-0547">Nucleotide-binding</keyword>
<dbReference type="PANTHER" id="PTHR43435:SF4">
    <property type="entry name" value="FGGY CARBOHYDRATE KINASE DOMAIN-CONTAINING PROTEIN"/>
    <property type="match status" value="1"/>
</dbReference>
<keyword evidence="5 7" id="KW-0054">Arabinose catabolism</keyword>
<keyword evidence="6 7" id="KW-0119">Carbohydrate metabolism</keyword>
<evidence type="ECO:0000256" key="6">
    <source>
        <dbReference type="ARBA" id="ARBA00023277"/>
    </source>
</evidence>
<dbReference type="RefSeq" id="WP_171656426.1">
    <property type="nucleotide sequence ID" value="NZ_WHOD01000128.1"/>
</dbReference>
<dbReference type="GO" id="GO:0008741">
    <property type="term" value="F:ribulokinase activity"/>
    <property type="evidence" value="ECO:0007669"/>
    <property type="project" value="UniProtKB-UniRule"/>
</dbReference>
<dbReference type="Gene3D" id="3.30.420.40">
    <property type="match status" value="2"/>
</dbReference>
<dbReference type="PIRSF" id="PIRSF000538">
    <property type="entry name" value="GlpK"/>
    <property type="match status" value="1"/>
</dbReference>
<evidence type="ECO:0000259" key="11">
    <source>
        <dbReference type="Pfam" id="PF02782"/>
    </source>
</evidence>
<dbReference type="GO" id="GO:0019569">
    <property type="term" value="P:L-arabinose catabolic process to D-xylulose 5-phosphate"/>
    <property type="evidence" value="ECO:0007669"/>
    <property type="project" value="UniProtKB-UniRule"/>
</dbReference>
<dbReference type="HAMAP" id="MF_00520">
    <property type="entry name" value="Ribulokinase"/>
    <property type="match status" value="1"/>
</dbReference>
<evidence type="ECO:0000256" key="5">
    <source>
        <dbReference type="ARBA" id="ARBA00022935"/>
    </source>
</evidence>
<dbReference type="EMBL" id="WHOD01000128">
    <property type="protein sequence ID" value="NOU98184.1"/>
    <property type="molecule type" value="Genomic_DNA"/>
</dbReference>
<reference evidence="12" key="1">
    <citation type="submission" date="2019-10" db="EMBL/GenBank/DDBJ databases">
        <title>Description of Paenibacillus glebae sp. nov.</title>
        <authorList>
            <person name="Carlier A."/>
            <person name="Qi S."/>
        </authorList>
    </citation>
    <scope>NUCLEOTIDE SEQUENCE</scope>
    <source>
        <strain evidence="12">LMG 31456</strain>
    </source>
</reference>
<dbReference type="InterPro" id="IPR043129">
    <property type="entry name" value="ATPase_NBD"/>
</dbReference>
<evidence type="ECO:0000256" key="3">
    <source>
        <dbReference type="ARBA" id="ARBA00022777"/>
    </source>
</evidence>
<dbReference type="GO" id="GO:0019150">
    <property type="term" value="F:D-ribulokinase activity"/>
    <property type="evidence" value="ECO:0007669"/>
    <property type="project" value="TreeGrafter"/>
</dbReference>
<evidence type="ECO:0000256" key="9">
    <source>
        <dbReference type="RuleBase" id="RU003455"/>
    </source>
</evidence>
<proteinExistence type="inferred from homology"/>
<evidence type="ECO:0000259" key="10">
    <source>
        <dbReference type="Pfam" id="PF00370"/>
    </source>
</evidence>
<dbReference type="SUPFAM" id="SSF53067">
    <property type="entry name" value="Actin-like ATPase domain"/>
    <property type="match status" value="2"/>
</dbReference>
<name>A0A972K2W5_9BACL</name>
<dbReference type="InterPro" id="IPR000577">
    <property type="entry name" value="Carb_kinase_FGGY"/>
</dbReference>
<dbReference type="Proteomes" id="UP000641588">
    <property type="component" value="Unassembled WGS sequence"/>
</dbReference>
<dbReference type="AlphaFoldDB" id="A0A972K2W5"/>
<dbReference type="GO" id="GO:0005524">
    <property type="term" value="F:ATP binding"/>
    <property type="evidence" value="ECO:0007669"/>
    <property type="project" value="UniProtKB-UniRule"/>
</dbReference>
<evidence type="ECO:0000313" key="12">
    <source>
        <dbReference type="EMBL" id="NOU98184.1"/>
    </source>
</evidence>
<dbReference type="PROSITE" id="PS00445">
    <property type="entry name" value="FGGY_KINASES_2"/>
    <property type="match status" value="1"/>
</dbReference>
<dbReference type="CDD" id="cd07781">
    <property type="entry name" value="ASKHA_NBD_FGGY_L-RBK"/>
    <property type="match status" value="1"/>
</dbReference>
<dbReference type="InterPro" id="IPR018484">
    <property type="entry name" value="FGGY_N"/>
</dbReference>
<comment type="caution">
    <text evidence="12">The sequence shown here is derived from an EMBL/GenBank/DDBJ whole genome shotgun (WGS) entry which is preliminary data.</text>
</comment>
<dbReference type="PANTHER" id="PTHR43435">
    <property type="entry name" value="RIBULOKINASE"/>
    <property type="match status" value="1"/>
</dbReference>
<dbReference type="GO" id="GO:0005737">
    <property type="term" value="C:cytoplasm"/>
    <property type="evidence" value="ECO:0007669"/>
    <property type="project" value="TreeGrafter"/>
</dbReference>
<comment type="pathway">
    <text evidence="7 9">Carbohydrate degradation; L-arabinose degradation via L-ribulose; D-xylulose 5-phosphate from L-arabinose (bacterial route): step 2/3.</text>
</comment>
<accession>A0A972K2W5</accession>
<dbReference type="InterPro" id="IPR018483">
    <property type="entry name" value="Carb_kinase_FGGY_CS"/>
</dbReference>
<feature type="domain" description="Carbohydrate kinase FGGY C-terminal" evidence="11">
    <location>
        <begin position="294"/>
        <end position="492"/>
    </location>
</feature>
<keyword evidence="13" id="KW-1185">Reference proteome</keyword>
<sequence>MREERIPKYTIGVDYGTESGRAVLVDVSTGEEMAAHVTPYAHGVIDRQLPGSQVRLPHEWALQHPGDYLDVLYQSVPAVLQQAGVQPDAVIGIGIDFTACTVLPVNEQGVPLCLLEEHRDDPHSWVKLWKHHAAAMQAEQMNELAKARGEAFLPRYGGSISSEWLLPKILETAGQSPSVFQAAHYFAEAADWVVWQLCGELVRNSCCAGYKGTWHKSEGYPSAEFMKQLDPRLEHLYETKLAGAIHPVGIRAGGLEPRMAEKLGLQAGTAVSTAIIDAHAAVLGCGVTEPASMVLAMGTSLCHMVLSDEERLIEGVNGVVEDGIVPGLFAYEAGQPAVGDMFAWFVETSISDEIKHQAAAEGINVHGWLEREAEKLKPGQSGLLALDWWNGGRSPILDPQLSGLMVGLTLSTTQAEMYRALLEAAAFGTRRIVECFEAGGVKIESLYACGGLPQKNKLLMQIFADVLGKEIKLAKSSQPVALGAAICGAAAAGKEAGGYDSLNEAIQAMGQVQERYIQPNKEVKTQYDRLFTNYRKLHETLGLPSGALGNVMHELKQMRNDA</sequence>
<dbReference type="NCBIfam" id="NF003154">
    <property type="entry name" value="PRK04123.1"/>
    <property type="match status" value="1"/>
</dbReference>
<protein>
    <recommendedName>
        <fullName evidence="7 8">Ribulokinase</fullName>
        <ecNumber evidence="7 8">2.7.1.16</ecNumber>
    </recommendedName>
</protein>
<comment type="similarity">
    <text evidence="7 9">Belongs to the ribulokinase family.</text>
</comment>
<keyword evidence="4 7" id="KW-0067">ATP-binding</keyword>
<dbReference type="NCBIfam" id="TIGR01234">
    <property type="entry name" value="L-ribulokinase"/>
    <property type="match status" value="1"/>
</dbReference>
<organism evidence="12 13">
    <name type="scientific">Paenibacillus foliorum</name>
    <dbReference type="NCBI Taxonomy" id="2654974"/>
    <lineage>
        <taxon>Bacteria</taxon>
        <taxon>Bacillati</taxon>
        <taxon>Bacillota</taxon>
        <taxon>Bacilli</taxon>
        <taxon>Bacillales</taxon>
        <taxon>Paenibacillaceae</taxon>
        <taxon>Paenibacillus</taxon>
    </lineage>
</organism>
<comment type="catalytic activity">
    <reaction evidence="7">
        <text>D-ribulose + ATP = D-ribulose 5-phosphate + ADP + H(+)</text>
        <dbReference type="Rhea" id="RHEA:17601"/>
        <dbReference type="ChEBI" id="CHEBI:15378"/>
        <dbReference type="ChEBI" id="CHEBI:17173"/>
        <dbReference type="ChEBI" id="CHEBI:30616"/>
        <dbReference type="ChEBI" id="CHEBI:58121"/>
        <dbReference type="ChEBI" id="CHEBI:456216"/>
        <dbReference type="EC" id="2.7.1.16"/>
    </reaction>
</comment>
<dbReference type="Pfam" id="PF00370">
    <property type="entry name" value="FGGY_N"/>
    <property type="match status" value="1"/>
</dbReference>
<evidence type="ECO:0000313" key="13">
    <source>
        <dbReference type="Proteomes" id="UP000641588"/>
    </source>
</evidence>
<dbReference type="InterPro" id="IPR018485">
    <property type="entry name" value="FGGY_C"/>
</dbReference>
<evidence type="ECO:0000256" key="1">
    <source>
        <dbReference type="ARBA" id="ARBA00022679"/>
    </source>
</evidence>
<feature type="domain" description="Carbohydrate kinase FGGY N-terminal" evidence="10">
    <location>
        <begin position="9"/>
        <end position="284"/>
    </location>
</feature>
<evidence type="ECO:0000256" key="7">
    <source>
        <dbReference type="HAMAP-Rule" id="MF_00520"/>
    </source>
</evidence>
<evidence type="ECO:0000256" key="2">
    <source>
        <dbReference type="ARBA" id="ARBA00022741"/>
    </source>
</evidence>
<keyword evidence="3 7" id="KW-0418">Kinase</keyword>
<gene>
    <name evidence="7" type="primary">araB</name>
    <name evidence="12" type="ORF">GC093_33875</name>
</gene>
<comment type="catalytic activity">
    <reaction evidence="7 9">
        <text>L-ribulose + ATP = L-ribulose 5-phosphate + ADP + H(+)</text>
        <dbReference type="Rhea" id="RHEA:22072"/>
        <dbReference type="ChEBI" id="CHEBI:15378"/>
        <dbReference type="ChEBI" id="CHEBI:16880"/>
        <dbReference type="ChEBI" id="CHEBI:30616"/>
        <dbReference type="ChEBI" id="CHEBI:58226"/>
        <dbReference type="ChEBI" id="CHEBI:456216"/>
        <dbReference type="EC" id="2.7.1.16"/>
    </reaction>
</comment>
<evidence type="ECO:0000256" key="8">
    <source>
        <dbReference type="NCBIfam" id="TIGR01234"/>
    </source>
</evidence>